<dbReference type="FunFam" id="3.40.50.150:FF:000092">
    <property type="entry name" value="Leucine carboxyl methyltransferase 1"/>
    <property type="match status" value="1"/>
</dbReference>
<sequence length="316" mass="36658">MGDEAVQATNDDASQCKRFAVQKGYWKDPYIQYMIRTGERRAPEINRGYFARVRSIQLLMDQVLSQTKCSCQIINLGAGFDTLFWKLKDEDKLPDLIIDMDFRAVTSRKCQYVKTRSPLLNPLKEACGDNPIQIENAELHSSKYHIMWADLRNTSQIEAKLKGIPGFEFSKPTIFITECVLVYLPPDKSSELIKWIADSFPTVLFLNYEQVHMFDTFGQVMLNNLKSRRCELEGVEPCKDLESQKSRFTTNGFDEAVVMEMGEVYRYLPADDIYRVERLEFLDETELLNQLLQHYCLCWAWKDAADIGLKNLHIKT</sequence>
<evidence type="ECO:0000313" key="9">
    <source>
        <dbReference type="EMBL" id="KAJ8037527.1"/>
    </source>
</evidence>
<dbReference type="InterPro" id="IPR029063">
    <property type="entry name" value="SAM-dependent_MTases_sf"/>
</dbReference>
<keyword evidence="5 7" id="KW-0808">Transferase</keyword>
<reference evidence="9" key="1">
    <citation type="submission" date="2021-10" db="EMBL/GenBank/DDBJ databases">
        <title>Tropical sea cucumber genome reveals ecological adaptation and Cuvierian tubules defense mechanism.</title>
        <authorList>
            <person name="Chen T."/>
        </authorList>
    </citation>
    <scope>NUCLEOTIDE SEQUENCE</scope>
    <source>
        <strain evidence="9">Nanhai2018</strain>
        <tissue evidence="9">Muscle</tissue>
    </source>
</reference>
<dbReference type="PANTHER" id="PTHR13600:SF33">
    <property type="entry name" value="LEUCINE CARBOXYL METHYLTRANSFERASE 1"/>
    <property type="match status" value="1"/>
</dbReference>
<evidence type="ECO:0000256" key="1">
    <source>
        <dbReference type="ARBA" id="ARBA00000724"/>
    </source>
</evidence>
<feature type="binding site" evidence="8">
    <location>
        <position position="178"/>
    </location>
    <ligand>
        <name>S-adenosyl-L-methionine</name>
        <dbReference type="ChEBI" id="CHEBI:59789"/>
    </ligand>
</feature>
<dbReference type="EC" id="2.1.1.233" evidence="7"/>
<dbReference type="PANTHER" id="PTHR13600">
    <property type="entry name" value="LEUCINE CARBOXYL METHYLTRANSFERASE"/>
    <property type="match status" value="1"/>
</dbReference>
<protein>
    <recommendedName>
        <fullName evidence="7">Leucine carboxyl methyltransferase 1</fullName>
        <ecNumber evidence="7">2.1.1.233</ecNumber>
    </recommendedName>
</protein>
<dbReference type="InterPro" id="IPR007213">
    <property type="entry name" value="Ppm1/Ppm2/Tcmp"/>
</dbReference>
<feature type="binding site" evidence="8">
    <location>
        <position position="77"/>
    </location>
    <ligand>
        <name>S-adenosyl-L-methionine</name>
        <dbReference type="ChEBI" id="CHEBI:59789"/>
    </ligand>
</feature>
<comment type="caution">
    <text evidence="9">The sequence shown here is derived from an EMBL/GenBank/DDBJ whole genome shotgun (WGS) entry which is preliminary data.</text>
</comment>
<dbReference type="GO" id="GO:0032259">
    <property type="term" value="P:methylation"/>
    <property type="evidence" value="ECO:0007669"/>
    <property type="project" value="UniProtKB-KW"/>
</dbReference>
<dbReference type="GO" id="GO:0009966">
    <property type="term" value="P:regulation of signal transduction"/>
    <property type="evidence" value="ECO:0007669"/>
    <property type="project" value="UniProtKB-ARBA"/>
</dbReference>
<dbReference type="Gene3D" id="3.40.50.150">
    <property type="entry name" value="Vaccinia Virus protein VP39"/>
    <property type="match status" value="1"/>
</dbReference>
<dbReference type="InterPro" id="IPR016651">
    <property type="entry name" value="LCMT1"/>
</dbReference>
<evidence type="ECO:0000256" key="6">
    <source>
        <dbReference type="ARBA" id="ARBA00022691"/>
    </source>
</evidence>
<name>A0A9Q1H6M5_HOLLE</name>
<dbReference type="OrthoDB" id="203237at2759"/>
<organism evidence="9 10">
    <name type="scientific">Holothuria leucospilota</name>
    <name type="common">Black long sea cucumber</name>
    <name type="synonym">Mertensiothuria leucospilota</name>
    <dbReference type="NCBI Taxonomy" id="206669"/>
    <lineage>
        <taxon>Eukaryota</taxon>
        <taxon>Metazoa</taxon>
        <taxon>Echinodermata</taxon>
        <taxon>Eleutherozoa</taxon>
        <taxon>Echinozoa</taxon>
        <taxon>Holothuroidea</taxon>
        <taxon>Aspidochirotacea</taxon>
        <taxon>Aspidochirotida</taxon>
        <taxon>Holothuriidae</taxon>
        <taxon>Holothuria</taxon>
    </lineage>
</organism>
<evidence type="ECO:0000256" key="7">
    <source>
        <dbReference type="PIRNR" id="PIRNR016305"/>
    </source>
</evidence>
<dbReference type="GO" id="GO:0005829">
    <property type="term" value="C:cytosol"/>
    <property type="evidence" value="ECO:0007669"/>
    <property type="project" value="TreeGrafter"/>
</dbReference>
<comment type="catalytic activity">
    <reaction evidence="1 7">
        <text>[phosphatase 2A protein]-C-terminal L-leucine + S-adenosyl-L-methionine = [phosphatase 2A protein]-C-terminal L-leucine methyl ester + S-adenosyl-L-homocysteine</text>
        <dbReference type="Rhea" id="RHEA:48544"/>
        <dbReference type="Rhea" id="RHEA-COMP:12134"/>
        <dbReference type="Rhea" id="RHEA-COMP:12135"/>
        <dbReference type="ChEBI" id="CHEBI:57856"/>
        <dbReference type="ChEBI" id="CHEBI:59789"/>
        <dbReference type="ChEBI" id="CHEBI:90516"/>
        <dbReference type="ChEBI" id="CHEBI:90517"/>
        <dbReference type="EC" id="2.1.1.233"/>
    </reaction>
</comment>
<dbReference type="GO" id="GO:0018423">
    <property type="term" value="F:protein C-terminal leucine carboxyl O-methyltransferase activity"/>
    <property type="evidence" value="ECO:0007669"/>
    <property type="project" value="UniProtKB-EC"/>
</dbReference>
<evidence type="ECO:0000256" key="3">
    <source>
        <dbReference type="ARBA" id="ARBA00010703"/>
    </source>
</evidence>
<feature type="binding site" evidence="8">
    <location>
        <begin position="150"/>
        <end position="151"/>
    </location>
    <ligand>
        <name>S-adenosyl-L-methionine</name>
        <dbReference type="ChEBI" id="CHEBI:59789"/>
    </ligand>
</feature>
<dbReference type="PIRSF" id="PIRSF016305">
    <property type="entry name" value="LCM_mtfrase"/>
    <property type="match status" value="1"/>
</dbReference>
<comment type="function">
    <text evidence="2 7">Methylates the carboxyl group of the C-terminal leucine residue of protein phosphatase 2A catalytic subunits to form alpha-leucine ester residues.</text>
</comment>
<dbReference type="Pfam" id="PF04072">
    <property type="entry name" value="LCM"/>
    <property type="match status" value="1"/>
</dbReference>
<dbReference type="Proteomes" id="UP001152320">
    <property type="component" value="Chromosome 8"/>
</dbReference>
<dbReference type="EMBL" id="JAIZAY010000008">
    <property type="protein sequence ID" value="KAJ8037527.1"/>
    <property type="molecule type" value="Genomic_DNA"/>
</dbReference>
<gene>
    <name evidence="9" type="ORF">HOLleu_18360</name>
</gene>
<evidence type="ECO:0000313" key="10">
    <source>
        <dbReference type="Proteomes" id="UP001152320"/>
    </source>
</evidence>
<evidence type="ECO:0000256" key="8">
    <source>
        <dbReference type="PIRSR" id="PIRSR016305-1"/>
    </source>
</evidence>
<keyword evidence="10" id="KW-1185">Reference proteome</keyword>
<keyword evidence="4 7" id="KW-0489">Methyltransferase</keyword>
<dbReference type="AlphaFoldDB" id="A0A9Q1H6M5"/>
<accession>A0A9Q1H6M5</accession>
<feature type="binding site" evidence="8">
    <location>
        <position position="52"/>
    </location>
    <ligand>
        <name>S-adenosyl-L-methionine</name>
        <dbReference type="ChEBI" id="CHEBI:59789"/>
    </ligand>
</feature>
<dbReference type="SUPFAM" id="SSF53335">
    <property type="entry name" value="S-adenosyl-L-methionine-dependent methyltransferases"/>
    <property type="match status" value="1"/>
</dbReference>
<proteinExistence type="inferred from homology"/>
<evidence type="ECO:0000256" key="5">
    <source>
        <dbReference type="ARBA" id="ARBA00022679"/>
    </source>
</evidence>
<comment type="similarity">
    <text evidence="3 7">Belongs to the methyltransferase superfamily. LCMT family.</text>
</comment>
<keyword evidence="6 7" id="KW-0949">S-adenosyl-L-methionine</keyword>
<evidence type="ECO:0000256" key="4">
    <source>
        <dbReference type="ARBA" id="ARBA00022603"/>
    </source>
</evidence>
<evidence type="ECO:0000256" key="2">
    <source>
        <dbReference type="ARBA" id="ARBA00003455"/>
    </source>
</evidence>